<protein>
    <recommendedName>
        <fullName evidence="5">Nudix hydrolase domain-containing protein</fullName>
    </recommendedName>
</protein>
<dbReference type="Pfam" id="PF15891">
    <property type="entry name" value="Nuc_deoxyri_tr2"/>
    <property type="match status" value="1"/>
</dbReference>
<evidence type="ECO:0000256" key="2">
    <source>
        <dbReference type="ARBA" id="ARBA00022801"/>
    </source>
</evidence>
<feature type="region of interest" description="Disordered" evidence="4">
    <location>
        <begin position="1"/>
        <end position="31"/>
    </location>
</feature>
<dbReference type="InterPro" id="IPR039470">
    <property type="entry name" value="Nuc_deoxyri_tr2"/>
</dbReference>
<feature type="coiled-coil region" evidence="3">
    <location>
        <begin position="145"/>
        <end position="172"/>
    </location>
</feature>
<evidence type="ECO:0000256" key="1">
    <source>
        <dbReference type="ARBA" id="ARBA00001946"/>
    </source>
</evidence>
<dbReference type="InterPro" id="IPR015797">
    <property type="entry name" value="NUDIX_hydrolase-like_dom_sf"/>
</dbReference>
<proteinExistence type="predicted"/>
<evidence type="ECO:0000256" key="4">
    <source>
        <dbReference type="SAM" id="MobiDB-lite"/>
    </source>
</evidence>
<reference evidence="6" key="1">
    <citation type="journal article" date="2015" name="Nature">
        <title>Complex archaea that bridge the gap between prokaryotes and eukaryotes.</title>
        <authorList>
            <person name="Spang A."/>
            <person name="Saw J.H."/>
            <person name="Jorgensen S.L."/>
            <person name="Zaremba-Niedzwiedzka K."/>
            <person name="Martijn J."/>
            <person name="Lind A.E."/>
            <person name="van Eijk R."/>
            <person name="Schleper C."/>
            <person name="Guy L."/>
            <person name="Ettema T.J."/>
        </authorList>
    </citation>
    <scope>NUCLEOTIDE SEQUENCE</scope>
</reference>
<dbReference type="Gene3D" id="3.90.79.10">
    <property type="entry name" value="Nucleoside Triphosphate Pyrophosphohydrolase"/>
    <property type="match status" value="1"/>
</dbReference>
<evidence type="ECO:0000313" key="6">
    <source>
        <dbReference type="EMBL" id="KKN96808.1"/>
    </source>
</evidence>
<dbReference type="PANTHER" id="PTHR11839:SF18">
    <property type="entry name" value="NUDIX HYDROLASE DOMAIN-CONTAINING PROTEIN"/>
    <property type="match status" value="1"/>
</dbReference>
<dbReference type="GO" id="GO:0019693">
    <property type="term" value="P:ribose phosphate metabolic process"/>
    <property type="evidence" value="ECO:0007669"/>
    <property type="project" value="TreeGrafter"/>
</dbReference>
<feature type="domain" description="Nudix hydrolase" evidence="5">
    <location>
        <begin position="243"/>
        <end position="395"/>
    </location>
</feature>
<sequence>MRVTVAPNEPPESWTSSVFLAGPTPRKEGDTRWRDKAIAEFKKRGFDGVILDPEREDWPEDKEGYEEQIHWEQEMRERCDVILFFVPRHMELAPGLTTNIEFGQDLSGWKVVYGRPNDAVKMDYMDLIYKQRYKVVHETSIEATVQAAMDMIETLTEKIHDVEAETSALREDGETYVPLHIWSSPQFQSWYKAQLAVGNRLDAARVEYAFVMPKAGLLFMFVLWVKVWIEAEQRHKENEFIVSRTDISTIVAYKKALSGSLADTELVLVQEFRSPVRNSSGFVYELPGGSSIKPGQDPLQIAAEELHEETGIKIDDPKRFVQVMPKQLVATMLTHQAHVFAIELTEEEMAVARAKDAADETHGLEEDSEKTYVRVTTFGELPDRDVDWSTIGMITTALRQEL</sequence>
<dbReference type="GO" id="GO:0006753">
    <property type="term" value="P:nucleoside phosphate metabolic process"/>
    <property type="evidence" value="ECO:0007669"/>
    <property type="project" value="TreeGrafter"/>
</dbReference>
<dbReference type="InterPro" id="IPR000086">
    <property type="entry name" value="NUDIX_hydrolase_dom"/>
</dbReference>
<keyword evidence="3" id="KW-0175">Coiled coil</keyword>
<accession>A0A0F9XWN7</accession>
<comment type="caution">
    <text evidence="6">The sequence shown here is derived from an EMBL/GenBank/DDBJ whole genome shotgun (WGS) entry which is preliminary data.</text>
</comment>
<evidence type="ECO:0000256" key="3">
    <source>
        <dbReference type="SAM" id="Coils"/>
    </source>
</evidence>
<keyword evidence="2" id="KW-0378">Hydrolase</keyword>
<dbReference type="PANTHER" id="PTHR11839">
    <property type="entry name" value="UDP/ADP-SUGAR PYROPHOSPHATASE"/>
    <property type="match status" value="1"/>
</dbReference>
<dbReference type="EMBL" id="LAZR01000062">
    <property type="protein sequence ID" value="KKN96808.1"/>
    <property type="molecule type" value="Genomic_DNA"/>
</dbReference>
<name>A0A0F9XWN7_9ZZZZ</name>
<dbReference type="SUPFAM" id="SSF55811">
    <property type="entry name" value="Nudix"/>
    <property type="match status" value="1"/>
</dbReference>
<dbReference type="GO" id="GO:0016787">
    <property type="term" value="F:hydrolase activity"/>
    <property type="evidence" value="ECO:0007669"/>
    <property type="project" value="UniProtKB-KW"/>
</dbReference>
<comment type="cofactor">
    <cofactor evidence="1">
        <name>Mg(2+)</name>
        <dbReference type="ChEBI" id="CHEBI:18420"/>
    </cofactor>
</comment>
<dbReference type="Gene3D" id="3.40.50.450">
    <property type="match status" value="1"/>
</dbReference>
<dbReference type="AlphaFoldDB" id="A0A0F9XWN7"/>
<evidence type="ECO:0000259" key="5">
    <source>
        <dbReference type="PROSITE" id="PS51462"/>
    </source>
</evidence>
<dbReference type="PROSITE" id="PS51462">
    <property type="entry name" value="NUDIX"/>
    <property type="match status" value="1"/>
</dbReference>
<gene>
    <name evidence="6" type="ORF">LCGC14_0164520</name>
</gene>
<organism evidence="6">
    <name type="scientific">marine sediment metagenome</name>
    <dbReference type="NCBI Taxonomy" id="412755"/>
    <lineage>
        <taxon>unclassified sequences</taxon>
        <taxon>metagenomes</taxon>
        <taxon>ecological metagenomes</taxon>
    </lineage>
</organism>